<evidence type="ECO:0000313" key="9">
    <source>
        <dbReference type="Proteomes" id="UP000701702"/>
    </source>
</evidence>
<reference evidence="8 9" key="1">
    <citation type="submission" date="2021-08" db="EMBL/GenBank/DDBJ databases">
        <authorList>
            <person name="Peeters C."/>
        </authorList>
    </citation>
    <scope>NUCLEOTIDE SEQUENCE [LARGE SCALE GENOMIC DNA]</scope>
    <source>
        <strain evidence="8 9">LMG 23994</strain>
    </source>
</reference>
<keyword evidence="4 6" id="KW-0067">ATP-binding</keyword>
<name>A0ABM8XGB8_9BURK</name>
<dbReference type="PROSITE" id="PS51198">
    <property type="entry name" value="UVRD_HELICASE_ATP_BIND"/>
    <property type="match status" value="1"/>
</dbReference>
<dbReference type="PANTHER" id="PTHR11070:SF2">
    <property type="entry name" value="ATP-DEPENDENT DNA HELICASE SRS2"/>
    <property type="match status" value="1"/>
</dbReference>
<evidence type="ECO:0000256" key="1">
    <source>
        <dbReference type="ARBA" id="ARBA00022741"/>
    </source>
</evidence>
<accession>A0ABM8XGB8</accession>
<organism evidence="8 9">
    <name type="scientific">Cupriavidus pinatubonensis</name>
    <dbReference type="NCBI Taxonomy" id="248026"/>
    <lineage>
        <taxon>Bacteria</taxon>
        <taxon>Pseudomonadati</taxon>
        <taxon>Pseudomonadota</taxon>
        <taxon>Betaproteobacteria</taxon>
        <taxon>Burkholderiales</taxon>
        <taxon>Burkholderiaceae</taxon>
        <taxon>Cupriavidus</taxon>
    </lineage>
</organism>
<sequence length="638" mass="69809">MSLPILDQSDLDAVAELLPSLSLGDGERRTVLLECGTRDINAAPGSGKTTLLAAKLLMLSRKWPYERRGVCVISHTNVARDEIQRRLSASADGARLLAYPHFIGTIHAFVNQFLALPLLRSEGLEVDSIDNDIFERRALALARKVPAIRFWMGQDASVEDMVRTLVFDGAELTLACEEGKLPKASSKTYPSLLGIKHELAANGIFRHADMFALAEKLLMDHPYTGTLLSKRFPLVFIDEMQDTSWAQEEMLNRVFDNSVVIQRFGDVNQRILSSDKDAVNLTFPRAECLSISTSKRFGPAIAKAVSSVQLNGTPVIGDQPDTHAPTLILYSENRVSDVIHCFGGLVLDAFSDEELQAGEVRVLCARKQSSANAAPGRHLGDYWPPFGQEMLNATSRADRLWALLADPPGHGSGTYSLAARAGDIRRASLLVLRSAESPFIVDIRDGNQLVRNLERDGHETVSLRRLFRDLALATGLASSLEARGETISKMFAGLVALLPEGMTEEKFRGLSVFAEPEMPVKDTAESRTSVVERDGRSAVIQIGTTASMKGETHLATLVLESYGGRSRRFDLAEALPVIAGANGLPKKMSETLKGQFRNLYVAMSRPTSLLCLAANQNRVASDDIGELVKCGWRVRVLN</sequence>
<evidence type="ECO:0000313" key="8">
    <source>
        <dbReference type="EMBL" id="CAG9179204.1"/>
    </source>
</evidence>
<dbReference type="SUPFAM" id="SSF52540">
    <property type="entry name" value="P-loop containing nucleoside triphosphate hydrolases"/>
    <property type="match status" value="1"/>
</dbReference>
<dbReference type="InterPro" id="IPR000212">
    <property type="entry name" value="DNA_helicase_UvrD/REP"/>
</dbReference>
<feature type="domain" description="UvrD-like helicase ATP-binding" evidence="7">
    <location>
        <begin position="21"/>
        <end position="337"/>
    </location>
</feature>
<dbReference type="InterPro" id="IPR027417">
    <property type="entry name" value="P-loop_NTPase"/>
</dbReference>
<dbReference type="Pfam" id="PF00580">
    <property type="entry name" value="UvrD-helicase"/>
    <property type="match status" value="1"/>
</dbReference>
<dbReference type="InterPro" id="IPR014016">
    <property type="entry name" value="UvrD-like_ATP-bd"/>
</dbReference>
<keyword evidence="9" id="KW-1185">Reference proteome</keyword>
<evidence type="ECO:0000256" key="5">
    <source>
        <dbReference type="ARBA" id="ARBA00034923"/>
    </source>
</evidence>
<dbReference type="Gene3D" id="3.40.50.300">
    <property type="entry name" value="P-loop containing nucleotide triphosphate hydrolases"/>
    <property type="match status" value="1"/>
</dbReference>
<protein>
    <recommendedName>
        <fullName evidence="5">DNA 3'-5' helicase II</fullName>
    </recommendedName>
</protein>
<evidence type="ECO:0000256" key="2">
    <source>
        <dbReference type="ARBA" id="ARBA00022801"/>
    </source>
</evidence>
<keyword evidence="1 6" id="KW-0547">Nucleotide-binding</keyword>
<evidence type="ECO:0000256" key="6">
    <source>
        <dbReference type="PROSITE-ProRule" id="PRU00560"/>
    </source>
</evidence>
<dbReference type="EMBL" id="CAJZAF010000024">
    <property type="protein sequence ID" value="CAG9179204.1"/>
    <property type="molecule type" value="Genomic_DNA"/>
</dbReference>
<dbReference type="RefSeq" id="WP_224005111.1">
    <property type="nucleotide sequence ID" value="NZ_CAJZAF010000024.1"/>
</dbReference>
<dbReference type="Proteomes" id="UP000701702">
    <property type="component" value="Unassembled WGS sequence"/>
</dbReference>
<evidence type="ECO:0000259" key="7">
    <source>
        <dbReference type="PROSITE" id="PS51198"/>
    </source>
</evidence>
<comment type="caution">
    <text evidence="8">The sequence shown here is derived from an EMBL/GenBank/DDBJ whole genome shotgun (WGS) entry which is preliminary data.</text>
</comment>
<keyword evidence="3 6" id="KW-0347">Helicase</keyword>
<dbReference type="PANTHER" id="PTHR11070">
    <property type="entry name" value="UVRD / RECB / PCRA DNA HELICASE FAMILY MEMBER"/>
    <property type="match status" value="1"/>
</dbReference>
<keyword evidence="2 6" id="KW-0378">Hydrolase</keyword>
<proteinExistence type="predicted"/>
<evidence type="ECO:0000256" key="4">
    <source>
        <dbReference type="ARBA" id="ARBA00022840"/>
    </source>
</evidence>
<gene>
    <name evidence="8" type="ORF">LMG23994_04095</name>
</gene>
<evidence type="ECO:0000256" key="3">
    <source>
        <dbReference type="ARBA" id="ARBA00022806"/>
    </source>
</evidence>
<feature type="binding site" evidence="6">
    <location>
        <begin position="42"/>
        <end position="49"/>
    </location>
    <ligand>
        <name>ATP</name>
        <dbReference type="ChEBI" id="CHEBI:30616"/>
    </ligand>
</feature>